<protein>
    <submittedName>
        <fullName evidence="1">Uncharacterized protein</fullName>
    </submittedName>
</protein>
<dbReference type="Proteomes" id="UP000054477">
    <property type="component" value="Unassembled WGS sequence"/>
</dbReference>
<dbReference type="EMBL" id="KN838586">
    <property type="protein sequence ID" value="KIK02909.1"/>
    <property type="molecule type" value="Genomic_DNA"/>
</dbReference>
<sequence length="97" mass="11320">MRACKFHNVKKHCHRHAFVFKMDRNRHIRLVVGGCPCIGCEAQCPCVLLQWFIEGEFIIRNIYINNVLTCNIFVMRLQTLTNTTRVSREAVSAEGRR</sequence>
<proteinExistence type="predicted"/>
<reference evidence="2" key="2">
    <citation type="submission" date="2015-01" db="EMBL/GenBank/DDBJ databases">
        <title>Evolutionary Origins and Diversification of the Mycorrhizal Mutualists.</title>
        <authorList>
            <consortium name="DOE Joint Genome Institute"/>
            <consortium name="Mycorrhizal Genomics Consortium"/>
            <person name="Kohler A."/>
            <person name="Kuo A."/>
            <person name="Nagy L.G."/>
            <person name="Floudas D."/>
            <person name="Copeland A."/>
            <person name="Barry K.W."/>
            <person name="Cichocki N."/>
            <person name="Veneault-Fourrey C."/>
            <person name="LaButti K."/>
            <person name="Lindquist E.A."/>
            <person name="Lipzen A."/>
            <person name="Lundell T."/>
            <person name="Morin E."/>
            <person name="Murat C."/>
            <person name="Riley R."/>
            <person name="Ohm R."/>
            <person name="Sun H."/>
            <person name="Tunlid A."/>
            <person name="Henrissat B."/>
            <person name="Grigoriev I.V."/>
            <person name="Hibbett D.S."/>
            <person name="Martin F."/>
        </authorList>
    </citation>
    <scope>NUCLEOTIDE SEQUENCE [LARGE SCALE GENOMIC DNA]</scope>
    <source>
        <strain evidence="2">LaAM-08-1</strain>
    </source>
</reference>
<name>A0A0C9XN36_9AGAR</name>
<organism evidence="1 2">
    <name type="scientific">Laccaria amethystina LaAM-08-1</name>
    <dbReference type="NCBI Taxonomy" id="1095629"/>
    <lineage>
        <taxon>Eukaryota</taxon>
        <taxon>Fungi</taxon>
        <taxon>Dikarya</taxon>
        <taxon>Basidiomycota</taxon>
        <taxon>Agaricomycotina</taxon>
        <taxon>Agaricomycetes</taxon>
        <taxon>Agaricomycetidae</taxon>
        <taxon>Agaricales</taxon>
        <taxon>Agaricineae</taxon>
        <taxon>Hydnangiaceae</taxon>
        <taxon>Laccaria</taxon>
    </lineage>
</organism>
<dbReference type="AlphaFoldDB" id="A0A0C9XN36"/>
<gene>
    <name evidence="1" type="ORF">K443DRAFT_506851</name>
</gene>
<evidence type="ECO:0000313" key="1">
    <source>
        <dbReference type="EMBL" id="KIK02909.1"/>
    </source>
</evidence>
<keyword evidence="2" id="KW-1185">Reference proteome</keyword>
<dbReference type="HOGENOM" id="CLU_2347041_0_0_1"/>
<accession>A0A0C9XN36</accession>
<reference evidence="1 2" key="1">
    <citation type="submission" date="2014-04" db="EMBL/GenBank/DDBJ databases">
        <authorList>
            <consortium name="DOE Joint Genome Institute"/>
            <person name="Kuo A."/>
            <person name="Kohler A."/>
            <person name="Nagy L.G."/>
            <person name="Floudas D."/>
            <person name="Copeland A."/>
            <person name="Barry K.W."/>
            <person name="Cichocki N."/>
            <person name="Veneault-Fourrey C."/>
            <person name="LaButti K."/>
            <person name="Lindquist E.A."/>
            <person name="Lipzen A."/>
            <person name="Lundell T."/>
            <person name="Morin E."/>
            <person name="Murat C."/>
            <person name="Sun H."/>
            <person name="Tunlid A."/>
            <person name="Henrissat B."/>
            <person name="Grigoriev I.V."/>
            <person name="Hibbett D.S."/>
            <person name="Martin F."/>
            <person name="Nordberg H.P."/>
            <person name="Cantor M.N."/>
            <person name="Hua S.X."/>
        </authorList>
    </citation>
    <scope>NUCLEOTIDE SEQUENCE [LARGE SCALE GENOMIC DNA]</scope>
    <source>
        <strain evidence="1 2">LaAM-08-1</strain>
    </source>
</reference>
<evidence type="ECO:0000313" key="2">
    <source>
        <dbReference type="Proteomes" id="UP000054477"/>
    </source>
</evidence>